<evidence type="ECO:0000259" key="3">
    <source>
        <dbReference type="Pfam" id="PF25888"/>
    </source>
</evidence>
<comment type="similarity">
    <text evidence="1">Belongs to the DnaB/DnaD family.</text>
</comment>
<organism evidence="4 5">
    <name type="scientific">Lactobacillus kalixensis DSM 16043</name>
    <dbReference type="NCBI Taxonomy" id="1423763"/>
    <lineage>
        <taxon>Bacteria</taxon>
        <taxon>Bacillati</taxon>
        <taxon>Bacillota</taxon>
        <taxon>Bacilli</taxon>
        <taxon>Lactobacillales</taxon>
        <taxon>Lactobacillaceae</taxon>
        <taxon>Lactobacillus</taxon>
    </lineage>
</organism>
<protein>
    <submittedName>
        <fullName evidence="4">Replicative DNA helicase DnaB</fullName>
    </submittedName>
</protein>
<evidence type="ECO:0000313" key="5">
    <source>
        <dbReference type="Proteomes" id="UP000051036"/>
    </source>
</evidence>
<sequence>MFKTADPKQPYFVVNKLELFPQDEEVLTKLYQPIVGGMGTALYHTLIQNFNPNATMMDAKGIYFLQEQLEISLENLFDYLHKLEAVGLVKTYLISNEVMESIAFKLHKVPSSSEFYATPLLSSLLREKIGDVNYAEISRYFSKKNRYSQKPLKDAQDISASFLEVFSLPEDEAINPSEPVRQAQADNSVKPVETAKVNDDHSIDWDTIKQQFEMYQINPGEVDKNMSQIQSLMKTFGLSEMDFVNEVLPFLSGRNTLDMNMIANQIADNYKSITTRKQLQQEVQAHPEDAKLDLEGFDEKEKNLLRLAHTMYPAEFLYRMKSRKGSGGMVQPGEKRLISTLNGRYGLPTDMINVLIYVCLLDHAGVPSSYAYQVVDDWLQKGIKTGSQALRYTKKRFEEQQHKKTRYKVRNTQNKRVEQGTDWGKKKAEIDPNIDLDKLRESLKKYED</sequence>
<dbReference type="GO" id="GO:0004386">
    <property type="term" value="F:helicase activity"/>
    <property type="evidence" value="ECO:0007669"/>
    <property type="project" value="UniProtKB-KW"/>
</dbReference>
<evidence type="ECO:0000259" key="2">
    <source>
        <dbReference type="Pfam" id="PF07261"/>
    </source>
</evidence>
<proteinExistence type="inferred from homology"/>
<name>A0A0R1UCN0_9LACO</name>
<dbReference type="Pfam" id="PF25888">
    <property type="entry name" value="WHD_DnaB"/>
    <property type="match status" value="1"/>
</dbReference>
<dbReference type="InterPro" id="IPR058660">
    <property type="entry name" value="WHD_DnaB"/>
</dbReference>
<dbReference type="OrthoDB" id="2082007at2"/>
<feature type="domain" description="DnaB/C C-terminal" evidence="2">
    <location>
        <begin position="327"/>
        <end position="392"/>
    </location>
</feature>
<accession>A0A0R1UCN0</accession>
<dbReference type="PATRIC" id="fig|1423763.3.peg.1316"/>
<keyword evidence="4" id="KW-0378">Hydrolase</keyword>
<evidence type="ECO:0000256" key="1">
    <source>
        <dbReference type="ARBA" id="ARBA00093462"/>
    </source>
</evidence>
<comment type="caution">
    <text evidence="4">The sequence shown here is derived from an EMBL/GenBank/DDBJ whole genome shotgun (WGS) entry which is preliminary data.</text>
</comment>
<keyword evidence="4" id="KW-0347">Helicase</keyword>
<dbReference type="STRING" id="1423763.FC46_GL001299"/>
<dbReference type="InterPro" id="IPR006343">
    <property type="entry name" value="DnaB/C_C"/>
</dbReference>
<gene>
    <name evidence="4" type="ORF">FC46_GL001299</name>
</gene>
<dbReference type="EMBL" id="AZFM01000004">
    <property type="protein sequence ID" value="KRL91006.1"/>
    <property type="molecule type" value="Genomic_DNA"/>
</dbReference>
<feature type="domain" description="Replicative helicase loading/DNA remodeling protein DnaB N-terminal winged helix" evidence="3">
    <location>
        <begin position="7"/>
        <end position="244"/>
    </location>
</feature>
<dbReference type="RefSeq" id="WP_057797392.1">
    <property type="nucleotide sequence ID" value="NZ_AZFM01000004.1"/>
</dbReference>
<keyword evidence="4" id="KW-0547">Nucleotide-binding</keyword>
<reference evidence="4 5" key="1">
    <citation type="journal article" date="2015" name="Genome Announc.">
        <title>Expanding the biotechnology potential of lactobacilli through comparative genomics of 213 strains and associated genera.</title>
        <authorList>
            <person name="Sun Z."/>
            <person name="Harris H.M."/>
            <person name="McCann A."/>
            <person name="Guo C."/>
            <person name="Argimon S."/>
            <person name="Zhang W."/>
            <person name="Yang X."/>
            <person name="Jeffery I.B."/>
            <person name="Cooney J.C."/>
            <person name="Kagawa T.F."/>
            <person name="Liu W."/>
            <person name="Song Y."/>
            <person name="Salvetti E."/>
            <person name="Wrobel A."/>
            <person name="Rasinkangas P."/>
            <person name="Parkhill J."/>
            <person name="Rea M.C."/>
            <person name="O'Sullivan O."/>
            <person name="Ritari J."/>
            <person name="Douillard F.P."/>
            <person name="Paul Ross R."/>
            <person name="Yang R."/>
            <person name="Briner A.E."/>
            <person name="Felis G.E."/>
            <person name="de Vos W.M."/>
            <person name="Barrangou R."/>
            <person name="Klaenhammer T.R."/>
            <person name="Caufield P.W."/>
            <person name="Cui Y."/>
            <person name="Zhang H."/>
            <person name="O'Toole P.W."/>
        </authorList>
    </citation>
    <scope>NUCLEOTIDE SEQUENCE [LARGE SCALE GENOMIC DNA]</scope>
    <source>
        <strain evidence="4 5">DSM 16043</strain>
    </source>
</reference>
<dbReference type="AlphaFoldDB" id="A0A0R1UCN0"/>
<evidence type="ECO:0000313" key="4">
    <source>
        <dbReference type="EMBL" id="KRL91006.1"/>
    </source>
</evidence>
<keyword evidence="5" id="KW-1185">Reference proteome</keyword>
<dbReference type="Pfam" id="PF07261">
    <property type="entry name" value="DnaB_2"/>
    <property type="match status" value="1"/>
</dbReference>
<keyword evidence="4" id="KW-0067">ATP-binding</keyword>
<dbReference type="Proteomes" id="UP000051036">
    <property type="component" value="Unassembled WGS sequence"/>
</dbReference>